<keyword evidence="1" id="KW-0812">Transmembrane</keyword>
<gene>
    <name evidence="2" type="ORF">M440DRAFT_269044</name>
</gene>
<dbReference type="AlphaFoldDB" id="A0A2T4CB38"/>
<sequence>MSASRRRLYPSQQRASCEIRSGPRLTRRKDRLPPPFSGHNLEYKLKILWRRAVLSFGRFYFVAWCILSFATNGGGFSSE</sequence>
<organism evidence="2 3">
    <name type="scientific">Trichoderma longibrachiatum ATCC 18648</name>
    <dbReference type="NCBI Taxonomy" id="983965"/>
    <lineage>
        <taxon>Eukaryota</taxon>
        <taxon>Fungi</taxon>
        <taxon>Dikarya</taxon>
        <taxon>Ascomycota</taxon>
        <taxon>Pezizomycotina</taxon>
        <taxon>Sordariomycetes</taxon>
        <taxon>Hypocreomycetidae</taxon>
        <taxon>Hypocreales</taxon>
        <taxon>Hypocreaceae</taxon>
        <taxon>Trichoderma</taxon>
    </lineage>
</organism>
<evidence type="ECO:0000313" key="3">
    <source>
        <dbReference type="Proteomes" id="UP000240760"/>
    </source>
</evidence>
<name>A0A2T4CB38_TRILO</name>
<keyword evidence="3" id="KW-1185">Reference proteome</keyword>
<evidence type="ECO:0000313" key="2">
    <source>
        <dbReference type="EMBL" id="PTB78760.1"/>
    </source>
</evidence>
<accession>A0A2T4CB38</accession>
<evidence type="ECO:0000256" key="1">
    <source>
        <dbReference type="SAM" id="Phobius"/>
    </source>
</evidence>
<keyword evidence="1" id="KW-0472">Membrane</keyword>
<dbReference type="Proteomes" id="UP000240760">
    <property type="component" value="Unassembled WGS sequence"/>
</dbReference>
<protein>
    <submittedName>
        <fullName evidence="2">Uncharacterized protein</fullName>
    </submittedName>
</protein>
<proteinExistence type="predicted"/>
<dbReference type="EMBL" id="KZ679129">
    <property type="protein sequence ID" value="PTB78760.1"/>
    <property type="molecule type" value="Genomic_DNA"/>
</dbReference>
<reference evidence="2 3" key="1">
    <citation type="submission" date="2016-07" db="EMBL/GenBank/DDBJ databases">
        <title>Multiple horizontal gene transfer events from other fungi enriched the ability of initially mycotrophic Trichoderma (Ascomycota) to feed on dead plant biomass.</title>
        <authorList>
            <consortium name="DOE Joint Genome Institute"/>
            <person name="Aerts A."/>
            <person name="Atanasova L."/>
            <person name="Chenthamara K."/>
            <person name="Zhang J."/>
            <person name="Grujic M."/>
            <person name="Henrissat B."/>
            <person name="Kuo A."/>
            <person name="Salamov A."/>
            <person name="Lipzen A."/>
            <person name="Labutti K."/>
            <person name="Barry K."/>
            <person name="Miao Y."/>
            <person name="Rahimi M.J."/>
            <person name="Shen Q."/>
            <person name="Grigoriev I.V."/>
            <person name="Kubicek C.P."/>
            <person name="Druzhinina I.S."/>
        </authorList>
    </citation>
    <scope>NUCLEOTIDE SEQUENCE [LARGE SCALE GENOMIC DNA]</scope>
    <source>
        <strain evidence="2 3">ATCC 18648</strain>
    </source>
</reference>
<feature type="transmembrane region" description="Helical" evidence="1">
    <location>
        <begin position="52"/>
        <end position="70"/>
    </location>
</feature>
<keyword evidence="1" id="KW-1133">Transmembrane helix</keyword>